<dbReference type="GO" id="GO:0043335">
    <property type="term" value="P:protein unfolding"/>
    <property type="evidence" value="ECO:0007669"/>
    <property type="project" value="TreeGrafter"/>
</dbReference>
<dbReference type="GO" id="GO:0003755">
    <property type="term" value="F:peptidyl-prolyl cis-trans isomerase activity"/>
    <property type="evidence" value="ECO:0007669"/>
    <property type="project" value="TreeGrafter"/>
</dbReference>
<evidence type="ECO:0000313" key="2">
    <source>
        <dbReference type="EMBL" id="GAY53319.1"/>
    </source>
</evidence>
<dbReference type="GO" id="GO:0015031">
    <property type="term" value="P:protein transport"/>
    <property type="evidence" value="ECO:0007669"/>
    <property type="project" value="InterPro"/>
</dbReference>
<reference evidence="2 3" key="1">
    <citation type="journal article" date="2017" name="Front. Genet.">
        <title>Draft sequencing of the heterozygous diploid genome of Satsuma (Citrus unshiu Marc.) using a hybrid assembly approach.</title>
        <authorList>
            <person name="Shimizu T."/>
            <person name="Tanizawa Y."/>
            <person name="Mochizuki T."/>
            <person name="Nagasaki H."/>
            <person name="Yoshioka T."/>
            <person name="Toyoda A."/>
            <person name="Fujiyama A."/>
            <person name="Kaminuma E."/>
            <person name="Nakamura Y."/>
        </authorList>
    </citation>
    <scope>NUCLEOTIDE SEQUENCE [LARGE SCALE GENOMIC DNA]</scope>
    <source>
        <strain evidence="3">cv. Miyagawa wase</strain>
    </source>
</reference>
<gene>
    <name evidence="2" type="ORF">CUMW_148380</name>
</gene>
<dbReference type="GO" id="GO:0043022">
    <property type="term" value="F:ribosome binding"/>
    <property type="evidence" value="ECO:0007669"/>
    <property type="project" value="TreeGrafter"/>
</dbReference>
<feature type="compositionally biased region" description="Acidic residues" evidence="1">
    <location>
        <begin position="211"/>
        <end position="221"/>
    </location>
</feature>
<evidence type="ECO:0000256" key="1">
    <source>
        <dbReference type="SAM" id="MobiDB-lite"/>
    </source>
</evidence>
<dbReference type="EMBL" id="BDQV01000090">
    <property type="protein sequence ID" value="GAY53319.1"/>
    <property type="molecule type" value="Genomic_DNA"/>
</dbReference>
<protein>
    <recommendedName>
        <fullName evidence="4">Trigger factor ribosome-binding bacterial domain-containing protein</fullName>
    </recommendedName>
</protein>
<sequence length="221" mass="24888">MASASATMTIIPSKFQNIELFSLRSCRNYTLCHPNAPKSVNFFHFQNSSCFFVRPSLYCNPLMRRVQHVLKTVSAVDSGVEVSITEPEDLITVKDAKIVVESQDEDKIQVRVDLTGDATQRVFDKLVQHHQFQDFGEKKEVPRDFLIQILGEEREGLNVKDKKVTTTQKAEELRKSFSPGNEFGFSAVLELEKSEVEESETETSSSSSSSSDEENDEVPVS</sequence>
<dbReference type="GO" id="GO:0044183">
    <property type="term" value="F:protein folding chaperone"/>
    <property type="evidence" value="ECO:0007669"/>
    <property type="project" value="TreeGrafter"/>
</dbReference>
<keyword evidence="3" id="KW-1185">Reference proteome</keyword>
<dbReference type="AlphaFoldDB" id="A0A2H5PLS9"/>
<evidence type="ECO:0000313" key="3">
    <source>
        <dbReference type="Proteomes" id="UP000236630"/>
    </source>
</evidence>
<accession>A0A2H5PLS9</accession>
<evidence type="ECO:0008006" key="4">
    <source>
        <dbReference type="Google" id="ProtNLM"/>
    </source>
</evidence>
<name>A0A2H5PLS9_CITUN</name>
<dbReference type="Proteomes" id="UP000236630">
    <property type="component" value="Unassembled WGS sequence"/>
</dbReference>
<dbReference type="PANTHER" id="PTHR30560">
    <property type="entry name" value="TRIGGER FACTOR CHAPERONE AND PEPTIDYL-PROLYL CIS/TRANS ISOMERASE"/>
    <property type="match status" value="1"/>
</dbReference>
<organism evidence="2 3">
    <name type="scientific">Citrus unshiu</name>
    <name type="common">Satsuma mandarin</name>
    <name type="synonym">Citrus nobilis var. unshiu</name>
    <dbReference type="NCBI Taxonomy" id="55188"/>
    <lineage>
        <taxon>Eukaryota</taxon>
        <taxon>Viridiplantae</taxon>
        <taxon>Streptophyta</taxon>
        <taxon>Embryophyta</taxon>
        <taxon>Tracheophyta</taxon>
        <taxon>Spermatophyta</taxon>
        <taxon>Magnoliopsida</taxon>
        <taxon>eudicotyledons</taxon>
        <taxon>Gunneridae</taxon>
        <taxon>Pentapetalae</taxon>
        <taxon>rosids</taxon>
        <taxon>malvids</taxon>
        <taxon>Sapindales</taxon>
        <taxon>Rutaceae</taxon>
        <taxon>Aurantioideae</taxon>
        <taxon>Citrus</taxon>
    </lineage>
</organism>
<dbReference type="InterPro" id="IPR005215">
    <property type="entry name" value="Trig_fac"/>
</dbReference>
<comment type="caution">
    <text evidence="2">The sequence shown here is derived from an EMBL/GenBank/DDBJ whole genome shotgun (WGS) entry which is preliminary data.</text>
</comment>
<feature type="region of interest" description="Disordered" evidence="1">
    <location>
        <begin position="193"/>
        <end position="221"/>
    </location>
</feature>
<proteinExistence type="predicted"/>
<dbReference type="GO" id="GO:0051083">
    <property type="term" value="P:'de novo' cotranslational protein folding"/>
    <property type="evidence" value="ECO:0007669"/>
    <property type="project" value="TreeGrafter"/>
</dbReference>
<dbReference type="PANTHER" id="PTHR30560:SF4">
    <property type="entry name" value="OS01G0894700 PROTEIN"/>
    <property type="match status" value="1"/>
</dbReference>